<dbReference type="InterPro" id="IPR009056">
    <property type="entry name" value="Cyt_c-like_dom"/>
</dbReference>
<dbReference type="InterPro" id="IPR036909">
    <property type="entry name" value="Cyt_c-like_dom_sf"/>
</dbReference>
<keyword evidence="3 6" id="KW-0479">Metal-binding</keyword>
<dbReference type="PROSITE" id="PS51007">
    <property type="entry name" value="CYTC"/>
    <property type="match status" value="1"/>
</dbReference>
<feature type="signal peptide" evidence="7">
    <location>
        <begin position="1"/>
        <end position="22"/>
    </location>
</feature>
<evidence type="ECO:0000259" key="8">
    <source>
        <dbReference type="PROSITE" id="PS51007"/>
    </source>
</evidence>
<keyword evidence="4" id="KW-0249">Electron transport</keyword>
<evidence type="ECO:0000313" key="9">
    <source>
        <dbReference type="EMBL" id="MBC3830425.1"/>
    </source>
</evidence>
<proteinExistence type="predicted"/>
<dbReference type="PANTHER" id="PTHR33751">
    <property type="entry name" value="CBB3-TYPE CYTOCHROME C OXIDASE SUBUNIT FIXP"/>
    <property type="match status" value="1"/>
</dbReference>
<accession>A0ABR6XLM9</accession>
<dbReference type="PANTHER" id="PTHR33751:SF9">
    <property type="entry name" value="CYTOCHROME C4"/>
    <property type="match status" value="1"/>
</dbReference>
<keyword evidence="5 6" id="KW-0408">Iron</keyword>
<gene>
    <name evidence="9" type="ORF">H8K33_02790</name>
</gene>
<keyword evidence="10" id="KW-1185">Reference proteome</keyword>
<feature type="chain" id="PRO_5045086455" evidence="7">
    <location>
        <begin position="23"/>
        <end position="117"/>
    </location>
</feature>
<feature type="domain" description="Cytochrome c" evidence="8">
    <location>
        <begin position="24"/>
        <end position="110"/>
    </location>
</feature>
<dbReference type="EMBL" id="JACOFU010000001">
    <property type="protein sequence ID" value="MBC3830425.1"/>
    <property type="molecule type" value="Genomic_DNA"/>
</dbReference>
<dbReference type="Pfam" id="PF00034">
    <property type="entry name" value="Cytochrom_C"/>
    <property type="match status" value="1"/>
</dbReference>
<evidence type="ECO:0000256" key="2">
    <source>
        <dbReference type="ARBA" id="ARBA00022617"/>
    </source>
</evidence>
<protein>
    <submittedName>
        <fullName evidence="9">Cytochrome c</fullName>
    </submittedName>
</protein>
<dbReference type="InterPro" id="IPR050597">
    <property type="entry name" value="Cytochrome_c_Oxidase_Subunit"/>
</dbReference>
<evidence type="ECO:0000313" key="10">
    <source>
        <dbReference type="Proteomes" id="UP000643610"/>
    </source>
</evidence>
<evidence type="ECO:0000256" key="3">
    <source>
        <dbReference type="ARBA" id="ARBA00022723"/>
    </source>
</evidence>
<sequence>MKKIALVVSAASALTFSAGALAAGNIEAGKVAAAKFNCASCHGANYNEAIDPSYPKLAGQHKDYLVQALKSYQRGAVGTSGRSNAIMEAQAKALSNADIENISAYLASLKGSLVLKK</sequence>
<organism evidence="9 10">
    <name type="scientific">Undibacterium amnicola</name>
    <dbReference type="NCBI Taxonomy" id="1834038"/>
    <lineage>
        <taxon>Bacteria</taxon>
        <taxon>Pseudomonadati</taxon>
        <taxon>Pseudomonadota</taxon>
        <taxon>Betaproteobacteria</taxon>
        <taxon>Burkholderiales</taxon>
        <taxon>Oxalobacteraceae</taxon>
        <taxon>Undibacterium</taxon>
    </lineage>
</organism>
<keyword evidence="1" id="KW-0813">Transport</keyword>
<evidence type="ECO:0000256" key="5">
    <source>
        <dbReference type="ARBA" id="ARBA00023004"/>
    </source>
</evidence>
<evidence type="ECO:0000256" key="7">
    <source>
        <dbReference type="SAM" id="SignalP"/>
    </source>
</evidence>
<evidence type="ECO:0000256" key="6">
    <source>
        <dbReference type="PROSITE-ProRule" id="PRU00433"/>
    </source>
</evidence>
<name>A0ABR6XLM9_9BURK</name>
<keyword evidence="7" id="KW-0732">Signal</keyword>
<keyword evidence="2 6" id="KW-0349">Heme</keyword>
<evidence type="ECO:0000256" key="1">
    <source>
        <dbReference type="ARBA" id="ARBA00022448"/>
    </source>
</evidence>
<reference evidence="9 10" key="1">
    <citation type="submission" date="2020-08" db="EMBL/GenBank/DDBJ databases">
        <title>Novel species isolated from subtropical streams in China.</title>
        <authorList>
            <person name="Lu H."/>
        </authorList>
    </citation>
    <scope>NUCLEOTIDE SEQUENCE [LARGE SCALE GENOMIC DNA]</scope>
    <source>
        <strain evidence="9 10">KCTC 52442</strain>
    </source>
</reference>
<dbReference type="Gene3D" id="1.10.760.10">
    <property type="entry name" value="Cytochrome c-like domain"/>
    <property type="match status" value="1"/>
</dbReference>
<comment type="caution">
    <text evidence="9">The sequence shown here is derived from an EMBL/GenBank/DDBJ whole genome shotgun (WGS) entry which is preliminary data.</text>
</comment>
<dbReference type="SUPFAM" id="SSF46626">
    <property type="entry name" value="Cytochrome c"/>
    <property type="match status" value="1"/>
</dbReference>
<evidence type="ECO:0000256" key="4">
    <source>
        <dbReference type="ARBA" id="ARBA00022982"/>
    </source>
</evidence>
<dbReference type="Proteomes" id="UP000643610">
    <property type="component" value="Unassembled WGS sequence"/>
</dbReference>